<dbReference type="InterPro" id="IPR016163">
    <property type="entry name" value="Ald_DH_C"/>
</dbReference>
<dbReference type="Gene3D" id="3.40.309.10">
    <property type="entry name" value="Aldehyde Dehydrogenase, Chain A, domain 2"/>
    <property type="match status" value="1"/>
</dbReference>
<feature type="region of interest" description="Disordered" evidence="1">
    <location>
        <begin position="129"/>
        <end position="152"/>
    </location>
</feature>
<dbReference type="Pfam" id="PF00171">
    <property type="entry name" value="Aldedh"/>
    <property type="match status" value="1"/>
</dbReference>
<evidence type="ECO:0000313" key="4">
    <source>
        <dbReference type="Proteomes" id="UP000027238"/>
    </source>
</evidence>
<organism evidence="3 4">
    <name type="scientific">Colletotrichum sublineola</name>
    <name type="common">Sorghum anthracnose fungus</name>
    <dbReference type="NCBI Taxonomy" id="1173701"/>
    <lineage>
        <taxon>Eukaryota</taxon>
        <taxon>Fungi</taxon>
        <taxon>Dikarya</taxon>
        <taxon>Ascomycota</taxon>
        <taxon>Pezizomycotina</taxon>
        <taxon>Sordariomycetes</taxon>
        <taxon>Hypocreomycetidae</taxon>
        <taxon>Glomerellales</taxon>
        <taxon>Glomerellaceae</taxon>
        <taxon>Colletotrichum</taxon>
        <taxon>Colletotrichum graminicola species complex</taxon>
    </lineage>
</organism>
<dbReference type="PANTHER" id="PTHR43720:SF3">
    <property type="entry name" value="ALDEHYDE DEHYDROGENASE ALDH (AFU_ORTHOLOGUE AFUA_8G02310)-RELATED"/>
    <property type="match status" value="1"/>
</dbReference>
<keyword evidence="4" id="KW-1185">Reference proteome</keyword>
<reference evidence="4" key="1">
    <citation type="journal article" date="2014" name="Genome Announc.">
        <title>Draft genome sequence of Colletotrichum sublineola, a destructive pathogen of cultivated sorghum.</title>
        <authorList>
            <person name="Baroncelli R."/>
            <person name="Sanz-Martin J.M."/>
            <person name="Rech G.E."/>
            <person name="Sukno S.A."/>
            <person name="Thon M.R."/>
        </authorList>
    </citation>
    <scope>NUCLEOTIDE SEQUENCE [LARGE SCALE GENOMIC DNA]</scope>
    <source>
        <strain evidence="4">TX430BB</strain>
    </source>
</reference>
<name>A0A066XM28_COLSU</name>
<feature type="region of interest" description="Disordered" evidence="1">
    <location>
        <begin position="175"/>
        <end position="210"/>
    </location>
</feature>
<dbReference type="InterPro" id="IPR016161">
    <property type="entry name" value="Ald_DH/histidinol_DH"/>
</dbReference>
<dbReference type="PANTHER" id="PTHR43720">
    <property type="entry name" value="2-AMINOMUCONIC SEMIALDEHYDE DEHYDROGENASE"/>
    <property type="match status" value="1"/>
</dbReference>
<dbReference type="HOGENOM" id="CLU_512873_0_0_1"/>
<accession>A0A066XM28</accession>
<dbReference type="SUPFAM" id="SSF53720">
    <property type="entry name" value="ALDH-like"/>
    <property type="match status" value="1"/>
</dbReference>
<dbReference type="AlphaFoldDB" id="A0A066XM28"/>
<gene>
    <name evidence="3" type="ORF">CSUB01_10108</name>
</gene>
<dbReference type="eggNOG" id="ENOG502TK2E">
    <property type="taxonomic scope" value="Eukaryota"/>
</dbReference>
<evidence type="ECO:0000256" key="1">
    <source>
        <dbReference type="SAM" id="MobiDB-lite"/>
    </source>
</evidence>
<feature type="domain" description="Aldehyde dehydrogenase" evidence="2">
    <location>
        <begin position="60"/>
        <end position="110"/>
    </location>
</feature>
<dbReference type="OrthoDB" id="4845956at2759"/>
<comment type="caution">
    <text evidence="3">The sequence shown here is derived from an EMBL/GenBank/DDBJ whole genome shotgun (WGS) entry which is preliminary data.</text>
</comment>
<dbReference type="EMBL" id="JMSE01000418">
    <property type="protein sequence ID" value="KDN69992.1"/>
    <property type="molecule type" value="Genomic_DNA"/>
</dbReference>
<feature type="region of interest" description="Disordered" evidence="1">
    <location>
        <begin position="514"/>
        <end position="549"/>
    </location>
</feature>
<dbReference type="GO" id="GO:0006598">
    <property type="term" value="P:polyamine catabolic process"/>
    <property type="evidence" value="ECO:0007669"/>
    <property type="project" value="TreeGrafter"/>
</dbReference>
<dbReference type="Proteomes" id="UP000027238">
    <property type="component" value="Unassembled WGS sequence"/>
</dbReference>
<evidence type="ECO:0000313" key="3">
    <source>
        <dbReference type="EMBL" id="KDN69992.1"/>
    </source>
</evidence>
<feature type="compositionally biased region" description="Polar residues" evidence="1">
    <location>
        <begin position="177"/>
        <end position="193"/>
    </location>
</feature>
<feature type="region of interest" description="Disordered" evidence="1">
    <location>
        <begin position="301"/>
        <end position="322"/>
    </location>
</feature>
<feature type="compositionally biased region" description="Low complexity" evidence="1">
    <location>
        <begin position="516"/>
        <end position="531"/>
    </location>
</feature>
<feature type="compositionally biased region" description="Basic residues" evidence="1">
    <location>
        <begin position="354"/>
        <end position="365"/>
    </location>
</feature>
<feature type="compositionally biased region" description="Basic residues" evidence="1">
    <location>
        <begin position="376"/>
        <end position="385"/>
    </location>
</feature>
<proteinExistence type="predicted"/>
<protein>
    <recommendedName>
        <fullName evidence="2">Aldehyde dehydrogenase domain-containing protein</fullName>
    </recommendedName>
</protein>
<dbReference type="STRING" id="1173701.A0A066XM28"/>
<dbReference type="OMA" id="GRENCRW"/>
<feature type="compositionally biased region" description="Polar residues" evidence="1">
    <location>
        <begin position="533"/>
        <end position="549"/>
    </location>
</feature>
<evidence type="ECO:0000259" key="2">
    <source>
        <dbReference type="Pfam" id="PF00171"/>
    </source>
</evidence>
<dbReference type="GO" id="GO:0004029">
    <property type="term" value="F:aldehyde dehydrogenase (NAD+) activity"/>
    <property type="evidence" value="ECO:0007669"/>
    <property type="project" value="TreeGrafter"/>
</dbReference>
<sequence length="647" mass="70191">MTQISNKPSGGRTWVCIMSDQSQICTAAASKILAQEPVYNQFLTMFLETLKAVSIVTTKMRMWDEEDSIRLANESEYGLGAGVFTQNIERAHRVAAEIESGMVWIWTWLSLMSILNTFGLRAPMMDPDDHDSLFGSPPTLPKPQPNEDTVGAPRDENPLVLPGTEFHLSVANPETFAGSSPAQSQLTMPTSLSDSREAPAPTSGSGIFTPTNVYPLADQQALGELNQSGPSAYSSQTLEALKNTTGPVRLIPTLPTGGAPFAPATVPAVTLTSLLSPNHSVTSQTEYSAASSTVAASSAHDSVASNNDATASNGARQGFKKCTKCNKDKPMPEYEYISPMGNQLPRAQCAACREKRRASSARTKNKKDESAARARFQARQKHRQQQHQQQQSSRGFDGPATQTNFSNPLIPTMTALLPSPDCNVDIVAQSPSIPTPFGQMPMSPSFSAFPRLQNGFPHPPDLGGSRPTATFAPSTPPLSMTPALSGLSFDSPTVDGQLIRDLEMFESDMAAFANHPSSRLPSPSSALLPEPTTEMSHSQEQQQETTNRPLGTFVTVQILPVTLDEVDINLLLSQEMERFRYGIDKCTWLKKQDEATVKKCWRRREAAIVLGLVEVPPPNLQSKIGILYSEGSHDLLPGCHDDYEANT</sequence>
<feature type="region of interest" description="Disordered" evidence="1">
    <location>
        <begin position="348"/>
        <end position="406"/>
    </location>
</feature>
<dbReference type="InterPro" id="IPR015590">
    <property type="entry name" value="Aldehyde_DH_dom"/>
</dbReference>